<gene>
    <name evidence="1" type="ORF">UA74_16025</name>
</gene>
<reference evidence="2" key="1">
    <citation type="submission" date="2016-06" db="EMBL/GenBank/DDBJ databases">
        <title>Complete genome sequence of Actinoalloteichus fjordicus DSM 46855 (=ADI127-17), type strain of the new species Actinoalloteichus fjordicus.</title>
        <authorList>
            <person name="Ruckert C."/>
            <person name="Nouioui I."/>
            <person name="Willmese J."/>
            <person name="van Wezel G."/>
            <person name="Klenk H.-P."/>
            <person name="Kalinowski J."/>
            <person name="Zotchev S.B."/>
        </authorList>
    </citation>
    <scope>NUCLEOTIDE SEQUENCE [LARGE SCALE GENOMIC DNA]</scope>
    <source>
        <strain evidence="2">ADI127-7</strain>
    </source>
</reference>
<evidence type="ECO:0000313" key="2">
    <source>
        <dbReference type="Proteomes" id="UP000185511"/>
    </source>
</evidence>
<dbReference type="AlphaFoldDB" id="A0AAC9LCE8"/>
<organism evidence="1 2">
    <name type="scientific">Actinoalloteichus fjordicus</name>
    <dbReference type="NCBI Taxonomy" id="1612552"/>
    <lineage>
        <taxon>Bacteria</taxon>
        <taxon>Bacillati</taxon>
        <taxon>Actinomycetota</taxon>
        <taxon>Actinomycetes</taxon>
        <taxon>Pseudonocardiales</taxon>
        <taxon>Pseudonocardiaceae</taxon>
        <taxon>Actinoalloteichus</taxon>
    </lineage>
</organism>
<protein>
    <submittedName>
        <fullName evidence="1">Uncharacterized protein</fullName>
    </submittedName>
</protein>
<evidence type="ECO:0000313" key="1">
    <source>
        <dbReference type="EMBL" id="APU15253.1"/>
    </source>
</evidence>
<dbReference type="KEGG" id="acad:UA74_16025"/>
<sequence length="621" mass="68625">MRMILSTSYNKKTDIKRDLLAGFSAIDHATSEELDPEVVEDLVVRLILRLSVLCSLHGPQGVPQLHAAIRDVDGLFDSVCLAVNGQDPKRRTTAVIPRELQQELVHFSRIVDVGTAGFGTPVPDTKRLRNSHAIPVSLKVLAELMVVVRGRLAQRSAAVVTPALSRRPETCRFDIGSDVLAQFPENTTDHVLIIEGDRRRTRRKIGFLFSQLLVYLPPRDVFAAVAAYLVEARLATKLRLRLLECPEPERLQVHAWSYDAETVPREAFAAASTLLPISRVFHVFGPDPTTVPLDLPGTRVGVRGGEVFIEGDLDHAATVRIVAPSAISRSTVEELVEKALQTWGQQDVGENAVLSVECGHIHLDRQLDIDQVAGARIGAALLRSIADAQAAEPVLAPMMDDDHVMVALRPTEYRDFLRNHFPTTPFSLIPESSPIVRAITCVLFHRLRTGPHQAELATRGGNLFLRLPDGSFCELFESFDGEPVSGCVLFETALLVYRTAPAVFDDYAMNRFPTAEDVHTLACRVLDGDDHHDAKVAELARLYSPFAEVTDPQKALDSGFDEIVSEVLDTVSTHAAHLNVLEDYYEVQQDKVRQLLAVLELPFIVRTLFFNTQTGRIHAAG</sequence>
<dbReference type="RefSeq" id="WP_157442246.1">
    <property type="nucleotide sequence ID" value="NZ_CP016076.1"/>
</dbReference>
<proteinExistence type="predicted"/>
<keyword evidence="2" id="KW-1185">Reference proteome</keyword>
<dbReference type="EMBL" id="CP016076">
    <property type="protein sequence ID" value="APU15253.1"/>
    <property type="molecule type" value="Genomic_DNA"/>
</dbReference>
<accession>A0AAC9LCE8</accession>
<name>A0AAC9LCE8_9PSEU</name>
<dbReference type="Proteomes" id="UP000185511">
    <property type="component" value="Chromosome"/>
</dbReference>